<dbReference type="EMBL" id="JAVDUU010000004">
    <property type="protein sequence ID" value="MDR6944054.1"/>
    <property type="molecule type" value="Genomic_DNA"/>
</dbReference>
<keyword evidence="2" id="KW-1185">Reference proteome</keyword>
<accession>A0ABU1TFF4</accession>
<evidence type="ECO:0000313" key="1">
    <source>
        <dbReference type="EMBL" id="MDR6944054.1"/>
    </source>
</evidence>
<comment type="caution">
    <text evidence="1">The sequence shown here is derived from an EMBL/GenBank/DDBJ whole genome shotgun (WGS) entry which is preliminary data.</text>
</comment>
<dbReference type="Proteomes" id="UP001247620">
    <property type="component" value="Unassembled WGS sequence"/>
</dbReference>
<proteinExistence type="predicted"/>
<evidence type="ECO:0008006" key="3">
    <source>
        <dbReference type="Google" id="ProtNLM"/>
    </source>
</evidence>
<gene>
    <name evidence="1" type="ORF">J2W55_003914</name>
</gene>
<dbReference type="RefSeq" id="WP_310099426.1">
    <property type="nucleotide sequence ID" value="NZ_JAVDUU010000004.1"/>
</dbReference>
<organism evidence="1 2">
    <name type="scientific">Mucilaginibacter pocheonensis</name>
    <dbReference type="NCBI Taxonomy" id="398050"/>
    <lineage>
        <taxon>Bacteria</taxon>
        <taxon>Pseudomonadati</taxon>
        <taxon>Bacteroidota</taxon>
        <taxon>Sphingobacteriia</taxon>
        <taxon>Sphingobacteriales</taxon>
        <taxon>Sphingobacteriaceae</taxon>
        <taxon>Mucilaginibacter</taxon>
    </lineage>
</organism>
<protein>
    <recommendedName>
        <fullName evidence="3">Sialate O-acetylesterase domain-containing protein</fullName>
    </recommendedName>
</protein>
<reference evidence="1 2" key="1">
    <citation type="submission" date="2023-07" db="EMBL/GenBank/DDBJ databases">
        <title>Sorghum-associated microbial communities from plants grown in Nebraska, USA.</title>
        <authorList>
            <person name="Schachtman D."/>
        </authorList>
    </citation>
    <scope>NUCLEOTIDE SEQUENCE [LARGE SCALE GENOMIC DNA]</scope>
    <source>
        <strain evidence="1 2">3262</strain>
    </source>
</reference>
<sequence>MSLIFLLVAVLQVNLLYGQNKYQDPENSIYQYSVPVESRTAYLWIPPKCKQVRGVIISLANLLERQWLEDPIIRKEAADDGLGIIWVGPAVRGVKKDMVFTADMKNGAGELLEKMLKNFADMSGYSEIEFAPIISMGHSANGQFAWEVPNWKPERTIAAIPVKTMPLPAKLNFKGVPLCYVVGETTEWPQYRVFDPATKPGDRDFFWPVVISSAVELRKLNEANLISVVVDPGGGHFDWSEHLAKYISLFIHKACKYRLPENQSKNGTVALNKIDVRSGWLTDTAGMKPDRYVPTVYTKYKGDPKQAFWFFDKETAIATAAFSGDRKVRNKQMLTFVQDDKLLPVAKLGFAPLKFEPEANGITFKVKGAFLTEVPPELIGSGTKLGHAPGPINFKVISGPAIQTGPDQFQIRFNRGGDDGAVWLQEEHPGNDKYRHAVQPGRIQIPVKLQTGESQQITFPEIPAQHVPAKGISLKAYSTSKLPVDYYVAAGPAIIEGDLLKIKQVPVNSKYPIIITVVANQWGRSLSPQYQSAQPVTRSFLLHK</sequence>
<evidence type="ECO:0000313" key="2">
    <source>
        <dbReference type="Proteomes" id="UP001247620"/>
    </source>
</evidence>
<name>A0ABU1TFF4_9SPHI</name>